<dbReference type="Gene3D" id="3.90.280.10">
    <property type="entry name" value="PEBP-like"/>
    <property type="match status" value="1"/>
</dbReference>
<dbReference type="Proteomes" id="UP000036681">
    <property type="component" value="Unplaced"/>
</dbReference>
<accession>A0A0M3INS7</accession>
<dbReference type="InterPro" id="IPR036610">
    <property type="entry name" value="PEBP-like_sf"/>
</dbReference>
<dbReference type="WBParaSite" id="ALUE_0002040501-mRNA-1">
    <property type="protein sequence ID" value="ALUE_0002040501-mRNA-1"/>
    <property type="gene ID" value="ALUE_0002040501"/>
</dbReference>
<evidence type="ECO:0000313" key="2">
    <source>
        <dbReference type="WBParaSite" id="ALUE_0002040501-mRNA-1"/>
    </source>
</evidence>
<name>A0A0M3INS7_ASCLU</name>
<proteinExistence type="predicted"/>
<dbReference type="AlphaFoldDB" id="A0A0M3INS7"/>
<keyword evidence="1" id="KW-1185">Reference proteome</keyword>
<dbReference type="SUPFAM" id="SSF49777">
    <property type="entry name" value="PEBP-like"/>
    <property type="match status" value="1"/>
</dbReference>
<evidence type="ECO:0000313" key="1">
    <source>
        <dbReference type="Proteomes" id="UP000036681"/>
    </source>
</evidence>
<reference evidence="2" key="1">
    <citation type="submission" date="2017-02" db="UniProtKB">
        <authorList>
            <consortium name="WormBaseParasite"/>
        </authorList>
    </citation>
    <scope>IDENTIFICATION</scope>
</reference>
<organism evidence="1 2">
    <name type="scientific">Ascaris lumbricoides</name>
    <name type="common">Giant roundworm</name>
    <dbReference type="NCBI Taxonomy" id="6252"/>
    <lineage>
        <taxon>Eukaryota</taxon>
        <taxon>Metazoa</taxon>
        <taxon>Ecdysozoa</taxon>
        <taxon>Nematoda</taxon>
        <taxon>Chromadorea</taxon>
        <taxon>Rhabditida</taxon>
        <taxon>Spirurina</taxon>
        <taxon>Ascaridomorpha</taxon>
        <taxon>Ascaridoidea</taxon>
        <taxon>Ascarididae</taxon>
        <taxon>Ascaris</taxon>
    </lineage>
</organism>
<sequence length="407" mass="45854">LRDLNERYLKTIQIAYDESVNSCAETWLALDPLGDGNLPSLVVLNEPRVFAVRVPQNNANYQRSTRDFVGVDIRLRQRKQALIYECTGHPKFELASASGNIPKRSHICACARRQIDSPIDRETWLALDPLGDGNLPSLVVLNEPRVFAVRVPQNNANYQRSTRDFVGVDPLGDGNLPSLVVLNEPRVFAVRVPQNNANYQRSTRDFVGVVLYDHSYTLVLFEPETSFLYWLIVDIPSASLAAATITDGNTIVSYLAPIPTVARKCIMLVFMLFTQPRTMLSSSVSEYFGTDYTSGCSGNCSQRRNFDVEQFKSLHHLRLSAISWMRTCYDIHEARRQIQILSLNRSVEDSRSGVSKLGDQPVKVSKRSHENNKYIGLQQRREDILSPEEHVCSLMKSPEELSCGAIS</sequence>
<protein>
    <submittedName>
        <fullName evidence="2">DPPIV_N domain-containing protein</fullName>
    </submittedName>
</protein>